<dbReference type="PANTHER" id="PTHR48228">
    <property type="entry name" value="SUCCINYL-COA--D-CITRAMALATE COA-TRANSFERASE"/>
    <property type="match status" value="1"/>
</dbReference>
<keyword evidence="2" id="KW-1185">Reference proteome</keyword>
<reference evidence="1 2" key="1">
    <citation type="submission" date="2019-09" db="EMBL/GenBank/DDBJ databases">
        <title>Actinomadura physcomitrii sp. nov., a novel actinomycete isolated from moss [Physcomitrium sphaericum (Ludw) Fuernr].</title>
        <authorList>
            <person name="Zhuang X."/>
            <person name="Liu C."/>
        </authorList>
    </citation>
    <scope>NUCLEOTIDE SEQUENCE [LARGE SCALE GENOMIC DNA]</scope>
    <source>
        <strain evidence="1 2">HMC1</strain>
    </source>
</reference>
<sequence>MTGPLTGTRVVELAAQGPGPFACMLLADLGAEVVSVERVGAHRHPADAHSRGRRSVAVNVKDPRGRDVVLDLIERSDVMVEGYRPGAAERLGLGPEECLGRNPRLIYGRMTGWGQDGPLATAAGHDLNYLAISGALHAIGESGHGPVPPLNLVADYGGGGMLLALGITAALLERAASGRGQVIDAAMVDGVALLLAPFLAMAARGAWSSRGTNLLDGGAHFYRTYETSDGEWISVGAIEPRFYREFLRILGLAEADLGPQMDRNCWPSATERVAAVFATRTREEWTRSFEEVDACVQPVLKLTEALVHPHATARGMFVDIDGVPCPRPAPRFSRTTLELPPLAEEPGASTCEVLTDLGLTGKDIADLREAGVVA</sequence>
<proteinExistence type="predicted"/>
<dbReference type="GO" id="GO:0016740">
    <property type="term" value="F:transferase activity"/>
    <property type="evidence" value="ECO:0007669"/>
    <property type="project" value="UniProtKB-KW"/>
</dbReference>
<dbReference type="Proteomes" id="UP000468735">
    <property type="component" value="Unassembled WGS sequence"/>
</dbReference>
<dbReference type="RefSeq" id="WP_151568303.1">
    <property type="nucleotide sequence ID" value="NZ_WBMT01000025.1"/>
</dbReference>
<dbReference type="SUPFAM" id="SSF89796">
    <property type="entry name" value="CoA-transferase family III (CaiB/BaiF)"/>
    <property type="match status" value="1"/>
</dbReference>
<dbReference type="InterPro" id="IPR044855">
    <property type="entry name" value="CoA-Trfase_III_dom3_sf"/>
</dbReference>
<evidence type="ECO:0000313" key="2">
    <source>
        <dbReference type="Proteomes" id="UP000468735"/>
    </source>
</evidence>
<dbReference type="Pfam" id="PF02515">
    <property type="entry name" value="CoA_transf_3"/>
    <property type="match status" value="1"/>
</dbReference>
<dbReference type="InterPro" id="IPR023606">
    <property type="entry name" value="CoA-Trfase_III_dom_1_sf"/>
</dbReference>
<accession>A0A6H9YJL2</accession>
<dbReference type="EMBL" id="WBMT01000025">
    <property type="protein sequence ID" value="KAB2341555.1"/>
    <property type="molecule type" value="Genomic_DNA"/>
</dbReference>
<comment type="caution">
    <text evidence="1">The sequence shown here is derived from an EMBL/GenBank/DDBJ whole genome shotgun (WGS) entry which is preliminary data.</text>
</comment>
<dbReference type="AlphaFoldDB" id="A0A6H9YJL2"/>
<dbReference type="InterPro" id="IPR003673">
    <property type="entry name" value="CoA-Trfase_fam_III"/>
</dbReference>
<dbReference type="PANTHER" id="PTHR48228:SF5">
    <property type="entry name" value="ALPHA-METHYLACYL-COA RACEMASE"/>
    <property type="match status" value="1"/>
</dbReference>
<dbReference type="InterPro" id="IPR050509">
    <property type="entry name" value="CoA-transferase_III"/>
</dbReference>
<organism evidence="1 2">
    <name type="scientific">Actinomadura rudentiformis</name>
    <dbReference type="NCBI Taxonomy" id="359158"/>
    <lineage>
        <taxon>Bacteria</taxon>
        <taxon>Bacillati</taxon>
        <taxon>Actinomycetota</taxon>
        <taxon>Actinomycetes</taxon>
        <taxon>Streptosporangiales</taxon>
        <taxon>Thermomonosporaceae</taxon>
        <taxon>Actinomadura</taxon>
    </lineage>
</organism>
<dbReference type="Gene3D" id="3.40.50.10540">
    <property type="entry name" value="Crotonobetainyl-coa:carnitine coa-transferase, domain 1"/>
    <property type="match status" value="1"/>
</dbReference>
<keyword evidence="1" id="KW-0808">Transferase</keyword>
<evidence type="ECO:0000313" key="1">
    <source>
        <dbReference type="EMBL" id="KAB2341555.1"/>
    </source>
</evidence>
<protein>
    <submittedName>
        <fullName evidence="1">CoA transferase</fullName>
    </submittedName>
</protein>
<dbReference type="Gene3D" id="3.30.1540.10">
    <property type="entry name" value="formyl-coa transferase, domain 3"/>
    <property type="match status" value="1"/>
</dbReference>
<gene>
    <name evidence="1" type="ORF">F8566_41165</name>
</gene>
<name>A0A6H9YJL2_9ACTN</name>
<dbReference type="OrthoDB" id="4251672at2"/>